<comment type="caution">
    <text evidence="16">The sequence shown here is derived from an EMBL/GenBank/DDBJ whole genome shotgun (WGS) entry which is preliminary data.</text>
</comment>
<protein>
    <recommendedName>
        <fullName evidence="13">Periplasmic nitrate reductase</fullName>
        <ecNumber evidence="13">1.9.6.1</ecNumber>
    </recommendedName>
</protein>
<evidence type="ECO:0000256" key="6">
    <source>
        <dbReference type="ARBA" id="ARBA00022729"/>
    </source>
</evidence>
<dbReference type="InterPro" id="IPR009010">
    <property type="entry name" value="Asp_de-COase-like_dom_sf"/>
</dbReference>
<dbReference type="Gene3D" id="3.30.200.210">
    <property type="match status" value="1"/>
</dbReference>
<evidence type="ECO:0000256" key="1">
    <source>
        <dbReference type="ARBA" id="ARBA00008747"/>
    </source>
</evidence>
<accession>A0ABR4Y704</accession>
<comment type="subunit">
    <text evidence="13">Component of the periplasmic nitrate reductase NapAB complex composed of NapA and NapB.</text>
</comment>
<keyword evidence="9 13" id="KW-0560">Oxidoreductase</keyword>
<evidence type="ECO:0000313" key="16">
    <source>
        <dbReference type="EMBL" id="KHA59250.1"/>
    </source>
</evidence>
<comment type="PTM">
    <text evidence="13">Predicted to be exported by the Tat system. The position of the signal peptide cleavage has not been experimentally proven.</text>
</comment>
<dbReference type="Gene3D" id="3.40.228.10">
    <property type="entry name" value="Dimethylsulfoxide Reductase, domain 2"/>
    <property type="match status" value="1"/>
</dbReference>
<comment type="cofactor">
    <cofactor evidence="13">
        <name>[4Fe-4S] cluster</name>
        <dbReference type="ChEBI" id="CHEBI:49883"/>
    </cofactor>
    <text evidence="13">Binds 1 [4Fe-4S] cluster.</text>
</comment>
<evidence type="ECO:0000256" key="13">
    <source>
        <dbReference type="HAMAP-Rule" id="MF_01630"/>
    </source>
</evidence>
<evidence type="ECO:0000256" key="2">
    <source>
        <dbReference type="ARBA" id="ARBA00022448"/>
    </source>
</evidence>
<dbReference type="Pfam" id="PF04879">
    <property type="entry name" value="Molybdop_Fe4S4"/>
    <property type="match status" value="1"/>
</dbReference>
<evidence type="ECO:0000256" key="3">
    <source>
        <dbReference type="ARBA" id="ARBA00022485"/>
    </source>
</evidence>
<comment type="catalytic activity">
    <reaction evidence="13">
        <text>2 Fe(II)-[cytochrome] + nitrate + 2 H(+) = 2 Fe(III)-[cytochrome] + nitrite + H2O</text>
        <dbReference type="Rhea" id="RHEA:12909"/>
        <dbReference type="Rhea" id="RHEA-COMP:11777"/>
        <dbReference type="Rhea" id="RHEA-COMP:11778"/>
        <dbReference type="ChEBI" id="CHEBI:15377"/>
        <dbReference type="ChEBI" id="CHEBI:15378"/>
        <dbReference type="ChEBI" id="CHEBI:16301"/>
        <dbReference type="ChEBI" id="CHEBI:17632"/>
        <dbReference type="ChEBI" id="CHEBI:29033"/>
        <dbReference type="ChEBI" id="CHEBI:29034"/>
        <dbReference type="EC" id="1.9.6.1"/>
    </reaction>
</comment>
<comment type="similarity">
    <text evidence="1 13">Belongs to the prokaryotic molybdopterin-containing oxidoreductase family. NasA/NapA/NarB subfamily.</text>
</comment>
<feature type="binding site" evidence="13">
    <location>
        <begin position="510"/>
        <end position="511"/>
    </location>
    <ligand>
        <name>Mo-bis(molybdopterin guanine dinucleotide)</name>
        <dbReference type="ChEBI" id="CHEBI:60539"/>
    </ligand>
</feature>
<reference evidence="16 17" key="1">
    <citation type="submission" date="2014-10" db="EMBL/GenBank/DDBJ databases">
        <title>Genome sequencing of Vibrio variabilis T01.</title>
        <authorList>
            <person name="Chan K.-G."/>
            <person name="Mohamad N.I."/>
        </authorList>
    </citation>
    <scope>NUCLEOTIDE SEQUENCE [LARGE SCALE GENOMIC DNA]</scope>
    <source>
        <strain evidence="16 17">T01</strain>
    </source>
</reference>
<evidence type="ECO:0000256" key="4">
    <source>
        <dbReference type="ARBA" id="ARBA00022505"/>
    </source>
</evidence>
<feature type="domain" description="4Fe-4S Mo/W bis-MGD-type" evidence="15">
    <location>
        <begin position="41"/>
        <end position="97"/>
    </location>
</feature>
<dbReference type="InterPro" id="IPR006963">
    <property type="entry name" value="Mopterin_OxRdtase_4Fe-4S_dom"/>
</dbReference>
<evidence type="ECO:0000259" key="15">
    <source>
        <dbReference type="PROSITE" id="PS51669"/>
    </source>
</evidence>
<feature type="binding site" evidence="13">
    <location>
        <begin position="718"/>
        <end position="727"/>
    </location>
    <ligand>
        <name>Mo-bis(molybdopterin guanine dinucleotide)</name>
        <dbReference type="ChEBI" id="CHEBI:60539"/>
    </ligand>
</feature>
<feature type="binding site" evidence="13">
    <location>
        <begin position="214"/>
        <end position="221"/>
    </location>
    <ligand>
        <name>Mo-bis(molybdopterin guanine dinucleotide)</name>
        <dbReference type="ChEBI" id="CHEBI:60539"/>
    </ligand>
</feature>
<dbReference type="PANTHER" id="PTHR43105:SF11">
    <property type="entry name" value="PERIPLASMIC NITRATE REDUCTASE"/>
    <property type="match status" value="1"/>
</dbReference>
<keyword evidence="11 13" id="KW-0411">Iron-sulfur</keyword>
<organism evidence="16 17">
    <name type="scientific">Vibrio variabilis</name>
    <dbReference type="NCBI Taxonomy" id="990271"/>
    <lineage>
        <taxon>Bacteria</taxon>
        <taxon>Pseudomonadati</taxon>
        <taxon>Pseudomonadota</taxon>
        <taxon>Gammaproteobacteria</taxon>
        <taxon>Vibrionales</taxon>
        <taxon>Vibrionaceae</taxon>
        <taxon>Vibrio</taxon>
    </lineage>
</organism>
<feature type="binding site" evidence="13">
    <location>
        <position position="374"/>
    </location>
    <ligand>
        <name>Mo-bis(molybdopterin guanine dinucleotide)</name>
        <dbReference type="ChEBI" id="CHEBI:60539"/>
    </ligand>
</feature>
<feature type="binding site" evidence="13">
    <location>
        <position position="177"/>
    </location>
    <ligand>
        <name>Mo-bis(molybdopterin guanine dinucleotide)</name>
        <dbReference type="ChEBI" id="CHEBI:60539"/>
    </ligand>
</feature>
<dbReference type="NCBIfam" id="NF010055">
    <property type="entry name" value="PRK13532.1"/>
    <property type="match status" value="1"/>
</dbReference>
<evidence type="ECO:0000256" key="11">
    <source>
        <dbReference type="ARBA" id="ARBA00023014"/>
    </source>
</evidence>
<keyword evidence="7 13" id="KW-0574">Periplasm</keyword>
<dbReference type="InterPro" id="IPR006311">
    <property type="entry name" value="TAT_signal"/>
</dbReference>
<evidence type="ECO:0000256" key="14">
    <source>
        <dbReference type="SAM" id="SignalP"/>
    </source>
</evidence>
<evidence type="ECO:0000256" key="8">
    <source>
        <dbReference type="ARBA" id="ARBA00022982"/>
    </source>
</evidence>
<keyword evidence="12 13" id="KW-0534">Nitrate assimilation</keyword>
<evidence type="ECO:0000256" key="5">
    <source>
        <dbReference type="ARBA" id="ARBA00022723"/>
    </source>
</evidence>
<evidence type="ECO:0000256" key="12">
    <source>
        <dbReference type="ARBA" id="ARBA00023063"/>
    </source>
</evidence>
<dbReference type="CDD" id="cd02754">
    <property type="entry name" value="MopB_Nitrate-R-NapA-like"/>
    <property type="match status" value="1"/>
</dbReference>
<feature type="binding site" evidence="13">
    <location>
        <position position="484"/>
    </location>
    <ligand>
        <name>Mo-bis(molybdopterin guanine dinucleotide)</name>
        <dbReference type="ChEBI" id="CHEBI:60539"/>
    </ligand>
</feature>
<dbReference type="Pfam" id="PF00384">
    <property type="entry name" value="Molybdopterin"/>
    <property type="match status" value="1"/>
</dbReference>
<name>A0ABR4Y704_9VIBR</name>
<feature type="binding site" evidence="13">
    <location>
        <position position="378"/>
    </location>
    <ligand>
        <name>Mo-bis(molybdopterin guanine dinucleotide)</name>
        <dbReference type="ChEBI" id="CHEBI:60539"/>
    </ligand>
</feature>
<feature type="binding site" evidence="13">
    <location>
        <begin position="245"/>
        <end position="249"/>
    </location>
    <ligand>
        <name>Mo-bis(molybdopterin guanine dinucleotide)</name>
        <dbReference type="ChEBI" id="CHEBI:60539"/>
    </ligand>
</feature>
<comment type="function">
    <text evidence="13">Catalytic subunit of the periplasmic nitrate reductase complex NapAB. Receives electrons from NapB and catalyzes the reduction of nitrate to nitrite.</text>
</comment>
<feature type="binding site" evidence="13">
    <location>
        <position position="51"/>
    </location>
    <ligand>
        <name>[4Fe-4S] cluster</name>
        <dbReference type="ChEBI" id="CHEBI:49883"/>
    </ligand>
</feature>
<dbReference type="InterPro" id="IPR006657">
    <property type="entry name" value="MoPterin_dinucl-bd_dom"/>
</dbReference>
<dbReference type="PROSITE" id="PS51669">
    <property type="entry name" value="4FE4S_MOW_BIS_MGD"/>
    <property type="match status" value="1"/>
</dbReference>
<keyword evidence="17" id="KW-1185">Reference proteome</keyword>
<dbReference type="InterPro" id="IPR006656">
    <property type="entry name" value="Mopterin_OxRdtase"/>
</dbReference>
<comment type="cofactor">
    <cofactor evidence="13">
        <name>Mo-bis(molybdopterin guanine dinucleotide)</name>
        <dbReference type="ChEBI" id="CHEBI:60539"/>
    </cofactor>
    <text evidence="13">Binds 1 molybdenum-bis(molybdopterin guanine dinucleotide) (Mo-bis-MGD) cofactor per subunit.</text>
</comment>
<keyword evidence="4 13" id="KW-0500">Molybdenum</keyword>
<keyword evidence="8 13" id="KW-0249">Electron transport</keyword>
<evidence type="ECO:0000256" key="10">
    <source>
        <dbReference type="ARBA" id="ARBA00023004"/>
    </source>
</evidence>
<proteinExistence type="inferred from homology"/>
<dbReference type="InterPro" id="IPR027467">
    <property type="entry name" value="MopterinOxRdtase_cofactor_BS"/>
</dbReference>
<keyword evidence="2 13" id="KW-0813">Transport</keyword>
<dbReference type="Gene3D" id="3.40.50.740">
    <property type="match status" value="1"/>
</dbReference>
<dbReference type="Gene3D" id="2.40.40.20">
    <property type="match status" value="1"/>
</dbReference>
<dbReference type="SUPFAM" id="SSF53706">
    <property type="entry name" value="Formate dehydrogenase/DMSO reductase, domains 1-3"/>
    <property type="match status" value="1"/>
</dbReference>
<feature type="binding site" evidence="13">
    <location>
        <position position="83"/>
    </location>
    <ligand>
        <name>[4Fe-4S] cluster</name>
        <dbReference type="ChEBI" id="CHEBI:49883"/>
    </ligand>
</feature>
<feature type="binding site" evidence="13">
    <location>
        <position position="55"/>
    </location>
    <ligand>
        <name>[4Fe-4S] cluster</name>
        <dbReference type="ChEBI" id="CHEBI:49883"/>
    </ligand>
</feature>
<feature type="binding site" evidence="13">
    <location>
        <begin position="264"/>
        <end position="266"/>
    </location>
    <ligand>
        <name>Mo-bis(molybdopterin guanine dinucleotide)</name>
        <dbReference type="ChEBI" id="CHEBI:60539"/>
    </ligand>
</feature>
<dbReference type="SMART" id="SM00926">
    <property type="entry name" value="Molybdop_Fe4S4"/>
    <property type="match status" value="1"/>
</dbReference>
<dbReference type="EC" id="1.9.6.1" evidence="13"/>
<keyword evidence="5 13" id="KW-0479">Metal-binding</keyword>
<feature type="binding site" evidence="13">
    <location>
        <position position="533"/>
    </location>
    <ligand>
        <name>Mo-bis(molybdopterin guanine dinucleotide)</name>
        <dbReference type="ChEBI" id="CHEBI:60539"/>
    </ligand>
</feature>
<dbReference type="PROSITE" id="PS51318">
    <property type="entry name" value="TAT"/>
    <property type="match status" value="1"/>
</dbReference>
<keyword evidence="3 13" id="KW-0004">4Fe-4S</keyword>
<dbReference type="PANTHER" id="PTHR43105">
    <property type="entry name" value="RESPIRATORY NITRATE REDUCTASE"/>
    <property type="match status" value="1"/>
</dbReference>
<feature type="binding site" evidence="13">
    <location>
        <position position="48"/>
    </location>
    <ligand>
        <name>[4Fe-4S] cluster</name>
        <dbReference type="ChEBI" id="CHEBI:49883"/>
    </ligand>
</feature>
<evidence type="ECO:0000256" key="7">
    <source>
        <dbReference type="ARBA" id="ARBA00022764"/>
    </source>
</evidence>
<feature type="binding site" evidence="13">
    <location>
        <position position="181"/>
    </location>
    <ligand>
        <name>Mo-bis(molybdopterin guanine dinucleotide)</name>
        <dbReference type="ChEBI" id="CHEBI:60539"/>
    </ligand>
</feature>
<sequence>MKMTRRAFVKANAAASAAAVAGITLPASATNLIASKDQTKITWDKAPCRFCGTGCSVLVGTQNGKVVATQGDPEAPVNKGLNCIKGYFLSKIMYGQDRLTQPLLRMKDGKYDKEGEFTPVSWDVAFDTMAEKWKEALKKQGPSGVGMFGSGQWTVMEGYAAAKMMKAGFRSNNIDPNARHCMASAVGAFMRSFGIDEPMGCYDDFEAADSFVLWGSNMAEMHPVLWTRITDRRLSHPHVKVNVLSTYYHRSFELADEGYIFKPQTDLVIANYIANYIIEKDAVNWDFVNKHTNFKQTATDIGYGLRDDDPLQKAAANPNSGKLSSITFEEYKKSVAPYTLEKSAEMSGVSEEKLLELAKQYADPNTKVMSLWTMGTNQHTRGVWVNSLIYNLHLLTGKISTPGNSPFSLTGQPSACGTAREVGTFAHRLPADMVVANPKHRKVAEKIWNIPDGVIPPKPGYHAVLQDRMLKDGKLNAYWVMCNNNMQAGPNINGERLPGYRNPENFIVCSDPYPTATAQAADLVLPTAMWIEKEGAYGNAERRTQAWYQQVGTVGEAKSDLWQVMEFSKRFKMEEVWTEEQLAAAPQYRGKTMYDMLFANGVINKYPIEEARELNDDAHHFGYYVQKGLFEEYATFGRGKAHDLAPYDVYHQVRGLRWPVVDGKETLWRYKEGSDPYAKPGSGWDFYGKPDGKAFIISAPYEAPPESPDSEYDMWLCTGRVLEHWHTGTMTRRVPELYKAVPDAVCYMHPADAKKRGVRRGEEVLIANKRGEVRVRVETRGRNRPPEGLVFVPFFDARILINKLILDATDPLSKQTDFKKCPVKITKIA</sequence>
<dbReference type="Proteomes" id="UP000030520">
    <property type="component" value="Unassembled WGS sequence"/>
</dbReference>
<dbReference type="EMBL" id="JRWM01000028">
    <property type="protein sequence ID" value="KHA59250.1"/>
    <property type="molecule type" value="Genomic_DNA"/>
</dbReference>
<feature type="binding site" evidence="13">
    <location>
        <position position="85"/>
    </location>
    <ligand>
        <name>Mo-bis(molybdopterin guanine dinucleotide)</name>
        <dbReference type="ChEBI" id="CHEBI:60539"/>
    </ligand>
</feature>
<dbReference type="NCBIfam" id="TIGR01706">
    <property type="entry name" value="NAPA"/>
    <property type="match status" value="1"/>
</dbReference>
<dbReference type="HAMAP" id="MF_01630">
    <property type="entry name" value="Nitrate_reduct_NapA"/>
    <property type="match status" value="1"/>
</dbReference>
<dbReference type="Pfam" id="PF01568">
    <property type="entry name" value="Molydop_binding"/>
    <property type="match status" value="1"/>
</dbReference>
<feature type="binding site" evidence="13">
    <location>
        <position position="794"/>
    </location>
    <ligand>
        <name>substrate</name>
    </ligand>
</feature>
<evidence type="ECO:0000313" key="17">
    <source>
        <dbReference type="Proteomes" id="UP000030520"/>
    </source>
</evidence>
<keyword evidence="6 13" id="KW-0732">Signal</keyword>
<comment type="subcellular location">
    <subcellularLocation>
        <location evidence="13">Periplasm</location>
    </subcellularLocation>
</comment>
<dbReference type="InterPro" id="IPR050123">
    <property type="entry name" value="Prok_molybdopt-oxidoreductase"/>
</dbReference>
<dbReference type="InterPro" id="IPR010051">
    <property type="entry name" value="Periplasm_NO3_reductase_lsu"/>
</dbReference>
<feature type="signal peptide" evidence="14">
    <location>
        <begin position="1"/>
        <end position="29"/>
    </location>
</feature>
<dbReference type="SUPFAM" id="SSF50692">
    <property type="entry name" value="ADC-like"/>
    <property type="match status" value="1"/>
</dbReference>
<feature type="binding site" evidence="13">
    <location>
        <position position="802"/>
    </location>
    <ligand>
        <name>Mo-bis(molybdopterin guanine dinucleotide)</name>
        <dbReference type="ChEBI" id="CHEBI:60539"/>
    </ligand>
</feature>
<feature type="binding site" evidence="13">
    <location>
        <position position="560"/>
    </location>
    <ligand>
        <name>Mo-bis(molybdopterin guanine dinucleotide)</name>
        <dbReference type="ChEBI" id="CHEBI:60539"/>
    </ligand>
</feature>
<evidence type="ECO:0000256" key="9">
    <source>
        <dbReference type="ARBA" id="ARBA00023002"/>
    </source>
</evidence>
<feature type="chain" id="PRO_5046069286" description="Periplasmic nitrate reductase" evidence="14">
    <location>
        <begin position="30"/>
        <end position="829"/>
    </location>
</feature>
<keyword evidence="10 13" id="KW-0408">Iron</keyword>
<dbReference type="RefSeq" id="WP_038216420.1">
    <property type="nucleotide sequence ID" value="NZ_JRWM01000028.1"/>
</dbReference>
<feature type="binding site" evidence="13">
    <location>
        <position position="152"/>
    </location>
    <ligand>
        <name>Mo-bis(molybdopterin guanine dinucleotide)</name>
        <dbReference type="ChEBI" id="CHEBI:60539"/>
    </ligand>
</feature>
<feature type="binding site" evidence="13">
    <location>
        <position position="819"/>
    </location>
    <ligand>
        <name>Mo-bis(molybdopterin guanine dinucleotide)</name>
        <dbReference type="ChEBI" id="CHEBI:60539"/>
    </ligand>
</feature>
<gene>
    <name evidence="13" type="primary">napA</name>
    <name evidence="16" type="ORF">NL53_15990</name>
</gene>
<dbReference type="InterPro" id="IPR041957">
    <property type="entry name" value="CT_Nitrate-R-NapA-like"/>
</dbReference>
<dbReference type="CDD" id="cd02791">
    <property type="entry name" value="MopB_CT_Nitrate-R-NapA-like"/>
    <property type="match status" value="1"/>
</dbReference>
<dbReference type="PROSITE" id="PS00551">
    <property type="entry name" value="MOLYBDOPTERIN_PROK_1"/>
    <property type="match status" value="1"/>
</dbReference>